<evidence type="ECO:0000313" key="2">
    <source>
        <dbReference type="Proteomes" id="UP000035682"/>
    </source>
</evidence>
<dbReference type="AlphaFoldDB" id="A0A090L6F7"/>
<keyword evidence="2" id="KW-1185">Reference proteome</keyword>
<protein>
    <submittedName>
        <fullName evidence="1 3">28S ribosomal protein S18b, mitochondrial</fullName>
    </submittedName>
</protein>
<reference evidence="3" key="2">
    <citation type="submission" date="2020-12" db="UniProtKB">
        <authorList>
            <consortium name="WormBaseParasite"/>
        </authorList>
    </citation>
    <scope>IDENTIFICATION</scope>
</reference>
<dbReference type="GO" id="GO:0003735">
    <property type="term" value="F:structural constituent of ribosome"/>
    <property type="evidence" value="ECO:0007669"/>
    <property type="project" value="InterPro"/>
</dbReference>
<evidence type="ECO:0000313" key="1">
    <source>
        <dbReference type="EMBL" id="CEF63089.1"/>
    </source>
</evidence>
<dbReference type="WormBase" id="SRAE_1000135400">
    <property type="protein sequence ID" value="SRP03419"/>
    <property type="gene ID" value="WBGene00257959"/>
</dbReference>
<dbReference type="GO" id="GO:0005840">
    <property type="term" value="C:ribosome"/>
    <property type="evidence" value="ECO:0007669"/>
    <property type="project" value="UniProtKB-KW"/>
</dbReference>
<accession>A0A090L6F7</accession>
<dbReference type="PANTHER" id="PTHR13329">
    <property type="entry name" value="MITOCHONDRIAL RIBOSOMAL PROTEIN S18B"/>
    <property type="match status" value="1"/>
</dbReference>
<dbReference type="GO" id="GO:0032543">
    <property type="term" value="P:mitochondrial translation"/>
    <property type="evidence" value="ECO:0007669"/>
    <property type="project" value="InterPro"/>
</dbReference>
<dbReference type="GeneID" id="36375454"/>
<dbReference type="OMA" id="YLFFDYR"/>
<dbReference type="PANTHER" id="PTHR13329:SF2">
    <property type="entry name" value="SMALL RIBOSOMAL SUBUNIT PROTEIN MS40"/>
    <property type="match status" value="1"/>
</dbReference>
<dbReference type="Proteomes" id="UP000035682">
    <property type="component" value="Unplaced"/>
</dbReference>
<evidence type="ECO:0000313" key="4">
    <source>
        <dbReference type="WormBase" id="SRAE_1000135400"/>
    </source>
</evidence>
<dbReference type="RefSeq" id="XP_024502291.1">
    <property type="nucleotide sequence ID" value="XM_024648299.1"/>
</dbReference>
<sequence length="242" mass="28623">MYSLRQVVSRVLSKNTNIIRSVRNCSDQEHSTNKWAFNDIESKKGLFKPKHTIEEQIRYMESDAYKNTYKGLPIFKWYKRNVRGQEVTQSKPRLFCIDKEGKFNLNHACPVCRDEYLFFDYRNPSLIEQFLAAGTDQVIPILKAGLCIEQYNLLKAQLLKAKEHGTITFTIDFRNFDYKQWYPNLDVSHLGDSDNNSTNTRGISLQDIHPEPLVEFPVHKRDLNTNWDEWWIRHDKFARKAK</sequence>
<dbReference type="InterPro" id="IPR040054">
    <property type="entry name" value="MRPS18B"/>
</dbReference>
<gene>
    <name evidence="1 3 4" type="ORF">SRAE_1000135400</name>
</gene>
<dbReference type="SUPFAM" id="SSF46911">
    <property type="entry name" value="Ribosomal protein S18"/>
    <property type="match status" value="1"/>
</dbReference>
<dbReference type="EMBL" id="LN609528">
    <property type="protein sequence ID" value="CEF63089.1"/>
    <property type="molecule type" value="Genomic_DNA"/>
</dbReference>
<organism evidence="1">
    <name type="scientific">Strongyloides ratti</name>
    <name type="common">Parasitic roundworm</name>
    <dbReference type="NCBI Taxonomy" id="34506"/>
    <lineage>
        <taxon>Eukaryota</taxon>
        <taxon>Metazoa</taxon>
        <taxon>Ecdysozoa</taxon>
        <taxon>Nematoda</taxon>
        <taxon>Chromadorea</taxon>
        <taxon>Rhabditida</taxon>
        <taxon>Tylenchina</taxon>
        <taxon>Panagrolaimomorpha</taxon>
        <taxon>Strongyloidoidea</taxon>
        <taxon>Strongyloididae</taxon>
        <taxon>Strongyloides</taxon>
    </lineage>
</organism>
<dbReference type="STRING" id="34506.A0A090L6F7"/>
<proteinExistence type="predicted"/>
<dbReference type="WBParaSite" id="SRAE_1000135400.1">
    <property type="protein sequence ID" value="SRAE_1000135400.1"/>
    <property type="gene ID" value="WBGene00257959"/>
</dbReference>
<evidence type="ECO:0000313" key="3">
    <source>
        <dbReference type="WBParaSite" id="SRAE_1000135400.1"/>
    </source>
</evidence>
<dbReference type="OrthoDB" id="21463at2759"/>
<keyword evidence="1" id="KW-0689">Ribosomal protein</keyword>
<reference evidence="1 2" key="1">
    <citation type="submission" date="2014-09" db="EMBL/GenBank/DDBJ databases">
        <authorList>
            <person name="Martin A.A."/>
        </authorList>
    </citation>
    <scope>NUCLEOTIDE SEQUENCE</scope>
    <source>
        <strain evidence="2">ED321</strain>
        <strain evidence="1">ED321 Heterogonic</strain>
    </source>
</reference>
<dbReference type="CTD" id="36375454"/>
<dbReference type="Gene3D" id="4.10.640.10">
    <property type="entry name" value="Ribosomal protein S18"/>
    <property type="match status" value="1"/>
</dbReference>
<dbReference type="InterPro" id="IPR036870">
    <property type="entry name" value="Ribosomal_bS18_sf"/>
</dbReference>
<dbReference type="GO" id="GO:0005739">
    <property type="term" value="C:mitochondrion"/>
    <property type="evidence" value="ECO:0007669"/>
    <property type="project" value="TreeGrafter"/>
</dbReference>
<keyword evidence="1" id="KW-0687">Ribonucleoprotein</keyword>
<name>A0A090L6F7_STRRB</name>